<feature type="chain" id="PRO_5028891514" evidence="1">
    <location>
        <begin position="19"/>
        <end position="348"/>
    </location>
</feature>
<feature type="domain" description="Beta-lactamase-related" evidence="2">
    <location>
        <begin position="24"/>
        <end position="335"/>
    </location>
</feature>
<reference evidence="4" key="1">
    <citation type="submission" date="2020-08" db="EMBL/GenBank/DDBJ databases">
        <title>Lacibacter sp. S13-6-6 genome sequencing.</title>
        <authorList>
            <person name="Jin L."/>
        </authorList>
    </citation>
    <scope>NUCLEOTIDE SEQUENCE [LARGE SCALE GENOMIC DNA]</scope>
    <source>
        <strain evidence="4">S13-6-6</strain>
    </source>
</reference>
<dbReference type="Pfam" id="PF00144">
    <property type="entry name" value="Beta-lactamase"/>
    <property type="match status" value="1"/>
</dbReference>
<dbReference type="Proteomes" id="UP000515344">
    <property type="component" value="Chromosome"/>
</dbReference>
<evidence type="ECO:0000256" key="1">
    <source>
        <dbReference type="SAM" id="SignalP"/>
    </source>
</evidence>
<sequence length="348" mass="38904">MRSFLCFILLLGSLALNAQQLDEIDRFVSKQVQDQMITGLSIGIIVNGKIVLAKGYGLANVEHKIPASQKTVYKIGSLSKQFVAVGIMTLIQSGKIKLTDTVTKYFKDAPATWGNITIRHLLNHTSGLVRESPAFLPMLVQHDTVLIKAAYKMPLVFATGTKWQYCNLGYFMLADIIRQVSGKPFPEFMQEEVFSKQGLNIQATSTRMIVPERADGYVLAGKDSLYNATDYIAFRPSGAFISSITDMLKWEILMQDAKLLSKENWQQMWTDTVKTGVISPKVVYYGYGWNVTDFKSRLLVNHGGSLPGFRSIYYRFPSDRTAVIILTNSDHTNAGVIAQGISEILYKD</sequence>
<dbReference type="InterPro" id="IPR012338">
    <property type="entry name" value="Beta-lactam/transpept-like"/>
</dbReference>
<gene>
    <name evidence="3" type="ORF">H4075_13725</name>
</gene>
<proteinExistence type="predicted"/>
<evidence type="ECO:0000259" key="2">
    <source>
        <dbReference type="Pfam" id="PF00144"/>
    </source>
</evidence>
<dbReference type="RefSeq" id="WP_182801404.1">
    <property type="nucleotide sequence ID" value="NZ_CP060007.1"/>
</dbReference>
<accession>A0A7G5XCD6</accession>
<dbReference type="AlphaFoldDB" id="A0A7G5XCD6"/>
<dbReference type="PANTHER" id="PTHR46825:SF9">
    <property type="entry name" value="BETA-LACTAMASE-RELATED DOMAIN-CONTAINING PROTEIN"/>
    <property type="match status" value="1"/>
</dbReference>
<protein>
    <submittedName>
        <fullName evidence="3">Beta-lactamase family protein</fullName>
    </submittedName>
</protein>
<keyword evidence="4" id="KW-1185">Reference proteome</keyword>
<keyword evidence="1" id="KW-0732">Signal</keyword>
<dbReference type="PANTHER" id="PTHR46825">
    <property type="entry name" value="D-ALANYL-D-ALANINE-CARBOXYPEPTIDASE/ENDOPEPTIDASE AMPH"/>
    <property type="match status" value="1"/>
</dbReference>
<dbReference type="SUPFAM" id="SSF56601">
    <property type="entry name" value="beta-lactamase/transpeptidase-like"/>
    <property type="match status" value="1"/>
</dbReference>
<dbReference type="EMBL" id="CP060007">
    <property type="protein sequence ID" value="QNA43139.1"/>
    <property type="molecule type" value="Genomic_DNA"/>
</dbReference>
<dbReference type="InterPro" id="IPR050491">
    <property type="entry name" value="AmpC-like"/>
</dbReference>
<feature type="signal peptide" evidence="1">
    <location>
        <begin position="1"/>
        <end position="18"/>
    </location>
</feature>
<dbReference type="Gene3D" id="3.40.710.10">
    <property type="entry name" value="DD-peptidase/beta-lactamase superfamily"/>
    <property type="match status" value="1"/>
</dbReference>
<organism evidence="3 4">
    <name type="scientific">Lacibacter sediminis</name>
    <dbReference type="NCBI Taxonomy" id="2760713"/>
    <lineage>
        <taxon>Bacteria</taxon>
        <taxon>Pseudomonadati</taxon>
        <taxon>Bacteroidota</taxon>
        <taxon>Chitinophagia</taxon>
        <taxon>Chitinophagales</taxon>
        <taxon>Chitinophagaceae</taxon>
        <taxon>Lacibacter</taxon>
    </lineage>
</organism>
<dbReference type="KEGG" id="lacs:H4075_13725"/>
<dbReference type="InterPro" id="IPR001466">
    <property type="entry name" value="Beta-lactam-related"/>
</dbReference>
<evidence type="ECO:0000313" key="3">
    <source>
        <dbReference type="EMBL" id="QNA43139.1"/>
    </source>
</evidence>
<name>A0A7G5XCD6_9BACT</name>
<evidence type="ECO:0000313" key="4">
    <source>
        <dbReference type="Proteomes" id="UP000515344"/>
    </source>
</evidence>